<dbReference type="InterPro" id="IPR019429">
    <property type="entry name" value="7TM_GPCR_serpentine_rcpt_Sri"/>
</dbReference>
<evidence type="ECO:0000256" key="1">
    <source>
        <dbReference type="SAM" id="Phobius"/>
    </source>
</evidence>
<keyword evidence="1" id="KW-1133">Transmembrane helix</keyword>
<keyword evidence="1" id="KW-0812">Transmembrane</keyword>
<dbReference type="Proteomes" id="UP001432027">
    <property type="component" value="Unassembled WGS sequence"/>
</dbReference>
<dbReference type="Pfam" id="PF10327">
    <property type="entry name" value="7TM_GPCR_Sri"/>
    <property type="match status" value="1"/>
</dbReference>
<feature type="non-terminal residue" evidence="2">
    <location>
        <position position="1"/>
    </location>
</feature>
<evidence type="ECO:0000313" key="3">
    <source>
        <dbReference type="Proteomes" id="UP001432027"/>
    </source>
</evidence>
<dbReference type="EMBL" id="BTSX01000006">
    <property type="protein sequence ID" value="GMT06405.1"/>
    <property type="molecule type" value="Genomic_DNA"/>
</dbReference>
<name>A0AAV5UKE7_9BILA</name>
<feature type="transmembrane region" description="Helical" evidence="1">
    <location>
        <begin position="12"/>
        <end position="32"/>
    </location>
</feature>
<feature type="non-terminal residue" evidence="2">
    <location>
        <position position="115"/>
    </location>
</feature>
<keyword evidence="3" id="KW-1185">Reference proteome</keyword>
<keyword evidence="1" id="KW-0472">Membrane</keyword>
<protein>
    <recommendedName>
        <fullName evidence="4">G protein-coupled receptor</fullName>
    </recommendedName>
</protein>
<feature type="transmembrane region" description="Helical" evidence="1">
    <location>
        <begin position="44"/>
        <end position="70"/>
    </location>
</feature>
<accession>A0AAV5UKE7</accession>
<gene>
    <name evidence="2" type="ORF">PENTCL1PPCAC_28579</name>
</gene>
<proteinExistence type="predicted"/>
<comment type="caution">
    <text evidence="2">The sequence shown here is derived from an EMBL/GenBank/DDBJ whole genome shotgun (WGS) entry which is preliminary data.</text>
</comment>
<organism evidence="2 3">
    <name type="scientific">Pristionchus entomophagus</name>
    <dbReference type="NCBI Taxonomy" id="358040"/>
    <lineage>
        <taxon>Eukaryota</taxon>
        <taxon>Metazoa</taxon>
        <taxon>Ecdysozoa</taxon>
        <taxon>Nematoda</taxon>
        <taxon>Chromadorea</taxon>
        <taxon>Rhabditida</taxon>
        <taxon>Rhabditina</taxon>
        <taxon>Diplogasteromorpha</taxon>
        <taxon>Diplogasteroidea</taxon>
        <taxon>Neodiplogasteridae</taxon>
        <taxon>Pristionchus</taxon>
    </lineage>
</organism>
<sequence>LTFLFQVSGFLWDVHISIFIAPFPLLPHIAFWADGILVYIHPRFVVFLLAFALFLIFLWLTTLLLAFLYRFYAIADERRKKLIYVAGYLVVVMCIVNSIISCGILIIRYPPADRI</sequence>
<evidence type="ECO:0000313" key="2">
    <source>
        <dbReference type="EMBL" id="GMT06405.1"/>
    </source>
</evidence>
<evidence type="ECO:0008006" key="4">
    <source>
        <dbReference type="Google" id="ProtNLM"/>
    </source>
</evidence>
<dbReference type="AlphaFoldDB" id="A0AAV5UKE7"/>
<feature type="transmembrane region" description="Helical" evidence="1">
    <location>
        <begin position="82"/>
        <end position="107"/>
    </location>
</feature>
<reference evidence="2" key="1">
    <citation type="submission" date="2023-10" db="EMBL/GenBank/DDBJ databases">
        <title>Genome assembly of Pristionchus species.</title>
        <authorList>
            <person name="Yoshida K."/>
            <person name="Sommer R.J."/>
        </authorList>
    </citation>
    <scope>NUCLEOTIDE SEQUENCE</scope>
    <source>
        <strain evidence="2">RS0144</strain>
    </source>
</reference>